<gene>
    <name evidence="5" type="ORF">LIP_0612</name>
</gene>
<dbReference type="PROSITE" id="PS50893">
    <property type="entry name" value="ABC_TRANSPORTER_2"/>
    <property type="match status" value="1"/>
</dbReference>
<sequence>MALVELEKVTKTYRQGQVVVEAVKGVDLQIESGEFTAIAGPSGSGKTTLLNLIGCLDTATEGSVRVAGLELSSLNRNQLADIRRQRIGFVFQSFNLIPVLTARENVEFALAMVDHKGDRDRVAAILAEVGLAGLEDRRPGELSGGQQQRVAIARALVKSPDLVLADEPTANLDSENGKAVVELMREINRGQGTTFVFSTHDPMVMAYSRRLVTLRDGRVATDERRDHDAVPREAGRA</sequence>
<dbReference type="PATRIC" id="fig|1555112.3.peg.640"/>
<evidence type="ECO:0000259" key="4">
    <source>
        <dbReference type="PROSITE" id="PS50893"/>
    </source>
</evidence>
<reference evidence="6" key="1">
    <citation type="submission" date="2015-07" db="EMBL/GenBank/DDBJ databases">
        <title>Complete genome sequence and phylogenetic analysis of Limnochorda pilosa.</title>
        <authorList>
            <person name="Watanabe M."/>
            <person name="Kojima H."/>
            <person name="Fukui M."/>
        </authorList>
    </citation>
    <scope>NUCLEOTIDE SEQUENCE [LARGE SCALE GENOMIC DNA]</scope>
    <source>
        <strain evidence="6">HC45</strain>
    </source>
</reference>
<dbReference type="InterPro" id="IPR003593">
    <property type="entry name" value="AAA+_ATPase"/>
</dbReference>
<evidence type="ECO:0000256" key="1">
    <source>
        <dbReference type="ARBA" id="ARBA00022448"/>
    </source>
</evidence>
<evidence type="ECO:0000256" key="3">
    <source>
        <dbReference type="ARBA" id="ARBA00022840"/>
    </source>
</evidence>
<dbReference type="Gene3D" id="3.40.50.300">
    <property type="entry name" value="P-loop containing nucleotide triphosphate hydrolases"/>
    <property type="match status" value="1"/>
</dbReference>
<dbReference type="InterPro" id="IPR003439">
    <property type="entry name" value="ABC_transporter-like_ATP-bd"/>
</dbReference>
<dbReference type="SUPFAM" id="SSF52540">
    <property type="entry name" value="P-loop containing nucleoside triphosphate hydrolases"/>
    <property type="match status" value="1"/>
</dbReference>
<keyword evidence="3 5" id="KW-0067">ATP-binding</keyword>
<dbReference type="EMBL" id="AP014924">
    <property type="protein sequence ID" value="BAS26469.1"/>
    <property type="molecule type" value="Genomic_DNA"/>
</dbReference>
<dbReference type="FunFam" id="3.40.50.300:FF:000032">
    <property type="entry name" value="Export ABC transporter ATP-binding protein"/>
    <property type="match status" value="1"/>
</dbReference>
<dbReference type="CDD" id="cd03255">
    <property type="entry name" value="ABC_MJ0796_LolCDE_FtsE"/>
    <property type="match status" value="1"/>
</dbReference>
<evidence type="ECO:0000313" key="6">
    <source>
        <dbReference type="Proteomes" id="UP000065807"/>
    </source>
</evidence>
<dbReference type="InterPro" id="IPR017871">
    <property type="entry name" value="ABC_transporter-like_CS"/>
</dbReference>
<dbReference type="InterPro" id="IPR017911">
    <property type="entry name" value="MacB-like_ATP-bd"/>
</dbReference>
<dbReference type="SMART" id="SM00382">
    <property type="entry name" value="AAA"/>
    <property type="match status" value="1"/>
</dbReference>
<dbReference type="Pfam" id="PF00005">
    <property type="entry name" value="ABC_tran"/>
    <property type="match status" value="1"/>
</dbReference>
<accession>A0A0K2SHZ2</accession>
<evidence type="ECO:0000256" key="2">
    <source>
        <dbReference type="ARBA" id="ARBA00022741"/>
    </source>
</evidence>
<feature type="domain" description="ABC transporter" evidence="4">
    <location>
        <begin position="4"/>
        <end position="237"/>
    </location>
</feature>
<dbReference type="GO" id="GO:0022857">
    <property type="term" value="F:transmembrane transporter activity"/>
    <property type="evidence" value="ECO:0007669"/>
    <property type="project" value="UniProtKB-ARBA"/>
</dbReference>
<dbReference type="InterPro" id="IPR015854">
    <property type="entry name" value="ABC_transpr_LolD-like"/>
</dbReference>
<dbReference type="KEGG" id="lpil:LIP_0612"/>
<evidence type="ECO:0000313" key="5">
    <source>
        <dbReference type="EMBL" id="BAS26469.1"/>
    </source>
</evidence>
<organism evidence="5 6">
    <name type="scientific">Limnochorda pilosa</name>
    <dbReference type="NCBI Taxonomy" id="1555112"/>
    <lineage>
        <taxon>Bacteria</taxon>
        <taxon>Bacillati</taxon>
        <taxon>Bacillota</taxon>
        <taxon>Limnochordia</taxon>
        <taxon>Limnochordales</taxon>
        <taxon>Limnochordaceae</taxon>
        <taxon>Limnochorda</taxon>
    </lineage>
</organism>
<dbReference type="GO" id="GO:0005524">
    <property type="term" value="F:ATP binding"/>
    <property type="evidence" value="ECO:0007669"/>
    <property type="project" value="UniProtKB-KW"/>
</dbReference>
<proteinExistence type="predicted"/>
<keyword evidence="2" id="KW-0547">Nucleotide-binding</keyword>
<keyword evidence="1" id="KW-0813">Transport</keyword>
<dbReference type="PANTHER" id="PTHR24220">
    <property type="entry name" value="IMPORT ATP-BINDING PROTEIN"/>
    <property type="match status" value="1"/>
</dbReference>
<reference evidence="6" key="2">
    <citation type="journal article" date="2016" name="Int. J. Syst. Evol. Microbiol.">
        <title>Complete genome sequence and cell structure of Limnochorda pilosa, a Gram-negative spore-former within the phylum Firmicutes.</title>
        <authorList>
            <person name="Watanabe M."/>
            <person name="Kojima H."/>
            <person name="Fukui M."/>
        </authorList>
    </citation>
    <scope>NUCLEOTIDE SEQUENCE [LARGE SCALE GENOMIC DNA]</scope>
    <source>
        <strain evidence="6">HC45</strain>
    </source>
</reference>
<dbReference type="AlphaFoldDB" id="A0A0K2SHZ2"/>
<dbReference type="PROSITE" id="PS00211">
    <property type="entry name" value="ABC_TRANSPORTER_1"/>
    <property type="match status" value="1"/>
</dbReference>
<dbReference type="GO" id="GO:0005886">
    <property type="term" value="C:plasma membrane"/>
    <property type="evidence" value="ECO:0007669"/>
    <property type="project" value="TreeGrafter"/>
</dbReference>
<dbReference type="GO" id="GO:0016887">
    <property type="term" value="F:ATP hydrolysis activity"/>
    <property type="evidence" value="ECO:0007669"/>
    <property type="project" value="InterPro"/>
</dbReference>
<dbReference type="Proteomes" id="UP000065807">
    <property type="component" value="Chromosome"/>
</dbReference>
<protein>
    <submittedName>
        <fullName evidence="5">Macrolide ABC transporter ATP-binding protein</fullName>
    </submittedName>
</protein>
<keyword evidence="6" id="KW-1185">Reference proteome</keyword>
<dbReference type="OrthoDB" id="9802264at2"/>
<dbReference type="STRING" id="1555112.LIP_0612"/>
<name>A0A0K2SHZ2_LIMPI</name>
<dbReference type="InterPro" id="IPR027417">
    <property type="entry name" value="P-loop_NTPase"/>
</dbReference>
<dbReference type="RefSeq" id="WP_068134063.1">
    <property type="nucleotide sequence ID" value="NZ_AP014924.1"/>
</dbReference>
<dbReference type="GO" id="GO:0098796">
    <property type="term" value="C:membrane protein complex"/>
    <property type="evidence" value="ECO:0007669"/>
    <property type="project" value="UniProtKB-ARBA"/>
</dbReference>